<protein>
    <submittedName>
        <fullName evidence="2">MaoC family dehydratase</fullName>
    </submittedName>
</protein>
<dbReference type="Proteomes" id="UP000283576">
    <property type="component" value="Unassembled WGS sequence"/>
</dbReference>
<name>A0A2T4SU63_STAGA</name>
<reference evidence="2 3" key="1">
    <citation type="journal article" date="2016" name="Front. Microbiol.">
        <title>Comprehensive Phylogenetic Analysis of Bovine Non-aureus Staphylococci Species Based on Whole-Genome Sequencing.</title>
        <authorList>
            <person name="Naushad S."/>
            <person name="Barkema H.W."/>
            <person name="Luby C."/>
            <person name="Condas L.A."/>
            <person name="Nobrega D.B."/>
            <person name="Carson D.A."/>
            <person name="De Buck J."/>
        </authorList>
    </citation>
    <scope>NUCLEOTIDE SEQUENCE [LARGE SCALE GENOMIC DNA]</scope>
    <source>
        <strain evidence="2 3">SNUC 1388</strain>
    </source>
</reference>
<feature type="domain" description="MaoC-like" evidence="1">
    <location>
        <begin position="8"/>
        <end position="120"/>
    </location>
</feature>
<dbReference type="InterPro" id="IPR029069">
    <property type="entry name" value="HotDog_dom_sf"/>
</dbReference>
<comment type="caution">
    <text evidence="2">The sequence shown here is derived from an EMBL/GenBank/DDBJ whole genome shotgun (WGS) entry which is preliminary data.</text>
</comment>
<dbReference type="InterPro" id="IPR002539">
    <property type="entry name" value="MaoC-like_dom"/>
</dbReference>
<accession>A0A2T4SU63</accession>
<dbReference type="PANTHER" id="PTHR43664">
    <property type="entry name" value="MONOAMINE OXIDASE-RELATED"/>
    <property type="match status" value="1"/>
</dbReference>
<dbReference type="SUPFAM" id="SSF54637">
    <property type="entry name" value="Thioesterase/thiol ester dehydrase-isomerase"/>
    <property type="match status" value="1"/>
</dbReference>
<evidence type="ECO:0000313" key="2">
    <source>
        <dbReference type="EMBL" id="RIL41473.1"/>
    </source>
</evidence>
<evidence type="ECO:0000313" key="3">
    <source>
        <dbReference type="Proteomes" id="UP000283576"/>
    </source>
</evidence>
<proteinExistence type="predicted"/>
<dbReference type="PANTHER" id="PTHR43664:SF1">
    <property type="entry name" value="BETA-METHYLMALYL-COA DEHYDRATASE"/>
    <property type="match status" value="1"/>
</dbReference>
<dbReference type="RefSeq" id="WP_107527474.1">
    <property type="nucleotide sequence ID" value="NZ_JAIBNU010000002.1"/>
</dbReference>
<gene>
    <name evidence="2" type="ORF">BUZ01_12050</name>
</gene>
<dbReference type="EMBL" id="QXRZ01000010">
    <property type="protein sequence ID" value="RIL41473.1"/>
    <property type="molecule type" value="Genomic_DNA"/>
</dbReference>
<sequence>MKFDDFSIGDTFNTKSYQLSEEEIIKFAREFDPQYMHINKNKASEGRFNGIIASGMHTMSLSFKLWVETGKYGEEVVAGTQMNHVKFSKPVYPNDTLRVVAEVTHKHSIKKENGLLTVLLTTFNQHDIIVFKAELTALVSN</sequence>
<dbReference type="Pfam" id="PF01575">
    <property type="entry name" value="MaoC_dehydratas"/>
    <property type="match status" value="1"/>
</dbReference>
<dbReference type="Gene3D" id="3.10.129.10">
    <property type="entry name" value="Hotdog Thioesterase"/>
    <property type="match status" value="1"/>
</dbReference>
<evidence type="ECO:0000259" key="1">
    <source>
        <dbReference type="Pfam" id="PF01575"/>
    </source>
</evidence>
<dbReference type="InterPro" id="IPR052342">
    <property type="entry name" value="MCH/BMMD"/>
</dbReference>
<organism evidence="2 3">
    <name type="scientific">Staphylococcus gallinarum</name>
    <dbReference type="NCBI Taxonomy" id="1293"/>
    <lineage>
        <taxon>Bacteria</taxon>
        <taxon>Bacillati</taxon>
        <taxon>Bacillota</taxon>
        <taxon>Bacilli</taxon>
        <taxon>Bacillales</taxon>
        <taxon>Staphylococcaceae</taxon>
        <taxon>Staphylococcus</taxon>
    </lineage>
</organism>
<dbReference type="AlphaFoldDB" id="A0A2T4SU63"/>
<dbReference type="CDD" id="cd03454">
    <property type="entry name" value="YdeM"/>
    <property type="match status" value="1"/>
</dbReference>